<sequence>MPSYFESHSNFAPDASQGFNNEFVRLAASQGLRQGTPQFERARTVALSQSILDEYFTPQGRAKRERIRRQREYERLEEEKIQEDLLDEDVNRDSEGDLPELKEDDNESMVSLDVGFSQVFTSDLPVYVKVEDSEHEDDPEAAAGSVKEKIAPGSVIKQEPIIDDIFIDLLPLDEGDNESVVSMD</sequence>
<proteinExistence type="predicted"/>
<protein>
    <submittedName>
        <fullName evidence="2">Uncharacterized protein</fullName>
    </submittedName>
</protein>
<reference evidence="2 3" key="1">
    <citation type="submission" date="2024-02" db="EMBL/GenBank/DDBJ databases">
        <title>De novo assembly and annotation of 12 fungi associated with fruit tree decline syndrome in Ontario, Canada.</title>
        <authorList>
            <person name="Sulman M."/>
            <person name="Ellouze W."/>
            <person name="Ilyukhin E."/>
        </authorList>
    </citation>
    <scope>NUCLEOTIDE SEQUENCE [LARGE SCALE GENOMIC DNA]</scope>
    <source>
        <strain evidence="2 3">M42-189</strain>
    </source>
</reference>
<evidence type="ECO:0000256" key="1">
    <source>
        <dbReference type="SAM" id="MobiDB-lite"/>
    </source>
</evidence>
<gene>
    <name evidence="2" type="ORF">SLS60_010760</name>
</gene>
<feature type="region of interest" description="Disordered" evidence="1">
    <location>
        <begin position="59"/>
        <end position="107"/>
    </location>
</feature>
<evidence type="ECO:0000313" key="2">
    <source>
        <dbReference type="EMBL" id="KAL1593153.1"/>
    </source>
</evidence>
<dbReference type="EMBL" id="JAKJXO020000019">
    <property type="protein sequence ID" value="KAL1593153.1"/>
    <property type="molecule type" value="Genomic_DNA"/>
</dbReference>
<accession>A0ABR3QLW8</accession>
<evidence type="ECO:0000313" key="3">
    <source>
        <dbReference type="Proteomes" id="UP001521785"/>
    </source>
</evidence>
<organism evidence="2 3">
    <name type="scientific">Paraconiothyrium brasiliense</name>
    <dbReference type="NCBI Taxonomy" id="300254"/>
    <lineage>
        <taxon>Eukaryota</taxon>
        <taxon>Fungi</taxon>
        <taxon>Dikarya</taxon>
        <taxon>Ascomycota</taxon>
        <taxon>Pezizomycotina</taxon>
        <taxon>Dothideomycetes</taxon>
        <taxon>Pleosporomycetidae</taxon>
        <taxon>Pleosporales</taxon>
        <taxon>Massarineae</taxon>
        <taxon>Didymosphaeriaceae</taxon>
        <taxon>Paraconiothyrium</taxon>
    </lineage>
</organism>
<comment type="caution">
    <text evidence="2">The sequence shown here is derived from an EMBL/GenBank/DDBJ whole genome shotgun (WGS) entry which is preliminary data.</text>
</comment>
<feature type="compositionally biased region" description="Basic and acidic residues" evidence="1">
    <location>
        <begin position="70"/>
        <end position="101"/>
    </location>
</feature>
<name>A0ABR3QLW8_9PLEO</name>
<keyword evidence="3" id="KW-1185">Reference proteome</keyword>
<dbReference type="Proteomes" id="UP001521785">
    <property type="component" value="Unassembled WGS sequence"/>
</dbReference>